<evidence type="ECO:0000313" key="4">
    <source>
        <dbReference type="EMBL" id="CAF3755153.1"/>
    </source>
</evidence>
<evidence type="ECO:0008006" key="8">
    <source>
        <dbReference type="Google" id="ProtNLM"/>
    </source>
</evidence>
<comment type="caution">
    <text evidence="3">The sequence shown here is derived from an EMBL/GenBank/DDBJ whole genome shotgun (WGS) entry which is preliminary data.</text>
</comment>
<dbReference type="EMBL" id="CAJOBF010000133">
    <property type="protein sequence ID" value="CAF3755153.1"/>
    <property type="molecule type" value="Genomic_DNA"/>
</dbReference>
<dbReference type="Proteomes" id="UP000663866">
    <property type="component" value="Unassembled WGS sequence"/>
</dbReference>
<evidence type="ECO:0000256" key="1">
    <source>
        <dbReference type="SAM" id="SignalP"/>
    </source>
</evidence>
<organism evidence="3 7">
    <name type="scientific">Rotaria magnacalcarata</name>
    <dbReference type="NCBI Taxonomy" id="392030"/>
    <lineage>
        <taxon>Eukaryota</taxon>
        <taxon>Metazoa</taxon>
        <taxon>Spiralia</taxon>
        <taxon>Gnathifera</taxon>
        <taxon>Rotifera</taxon>
        <taxon>Eurotatoria</taxon>
        <taxon>Bdelloidea</taxon>
        <taxon>Philodinida</taxon>
        <taxon>Philodinidae</taxon>
        <taxon>Rotaria</taxon>
    </lineage>
</organism>
<accession>A0A816S2H1</accession>
<keyword evidence="1" id="KW-0732">Signal</keyword>
<name>A0A816S2H1_9BILA</name>
<evidence type="ECO:0000313" key="2">
    <source>
        <dbReference type="EMBL" id="CAF2054068.1"/>
    </source>
</evidence>
<dbReference type="Proteomes" id="UP000663842">
    <property type="component" value="Unassembled WGS sequence"/>
</dbReference>
<feature type="chain" id="PRO_5036413153" description="Protein quiver" evidence="1">
    <location>
        <begin position="26"/>
        <end position="112"/>
    </location>
</feature>
<evidence type="ECO:0000313" key="5">
    <source>
        <dbReference type="EMBL" id="CAF3844579.1"/>
    </source>
</evidence>
<dbReference type="EMBL" id="CAJNRG010005734">
    <property type="protein sequence ID" value="CAF2080159.1"/>
    <property type="molecule type" value="Genomic_DNA"/>
</dbReference>
<dbReference type="Proteomes" id="UP000663856">
    <property type="component" value="Unassembled WGS sequence"/>
</dbReference>
<evidence type="ECO:0000313" key="7">
    <source>
        <dbReference type="Proteomes" id="UP000663887"/>
    </source>
</evidence>
<keyword evidence="6" id="KW-1185">Reference proteome</keyword>
<evidence type="ECO:0000313" key="6">
    <source>
        <dbReference type="Proteomes" id="UP000663866"/>
    </source>
</evidence>
<dbReference type="Proteomes" id="UP000663887">
    <property type="component" value="Unassembled WGS sequence"/>
</dbReference>
<protein>
    <recommendedName>
        <fullName evidence="8">Protein quiver</fullName>
    </recommendedName>
</protein>
<gene>
    <name evidence="5" type="ORF">OVN521_LOCUS6471</name>
    <name evidence="4" type="ORF">UXM345_LOCUS2235</name>
    <name evidence="2" type="ORF">WKI299_LOCUS10847</name>
    <name evidence="3" type="ORF">XDN619_LOCUS14517</name>
</gene>
<dbReference type="EMBL" id="CAJNRF010003947">
    <property type="protein sequence ID" value="CAF2054068.1"/>
    <property type="molecule type" value="Genomic_DNA"/>
</dbReference>
<sequence length="112" mass="12477">MASNNFLIFCIVAITLACFIETTLGASGWCYQCDSRDPGCQIDLNVLNSAHLRIPCNGQCYIRVKASIMSRGCSWEYGFMTRQIPYTPIYEQEAMWIFCDTALCNGHANGSA</sequence>
<proteinExistence type="predicted"/>
<dbReference type="AlphaFoldDB" id="A0A816S2H1"/>
<evidence type="ECO:0000313" key="3">
    <source>
        <dbReference type="EMBL" id="CAF2080159.1"/>
    </source>
</evidence>
<feature type="signal peptide" evidence="1">
    <location>
        <begin position="1"/>
        <end position="25"/>
    </location>
</feature>
<reference evidence="3" key="1">
    <citation type="submission" date="2021-02" db="EMBL/GenBank/DDBJ databases">
        <authorList>
            <person name="Nowell W R."/>
        </authorList>
    </citation>
    <scope>NUCLEOTIDE SEQUENCE</scope>
</reference>
<dbReference type="EMBL" id="CAJOBG010000681">
    <property type="protein sequence ID" value="CAF3844579.1"/>
    <property type="molecule type" value="Genomic_DNA"/>
</dbReference>